<dbReference type="AlphaFoldDB" id="A0A9X0A357"/>
<evidence type="ECO:0000313" key="4">
    <source>
        <dbReference type="Proteomes" id="UP001163046"/>
    </source>
</evidence>
<reference evidence="3" key="1">
    <citation type="submission" date="2023-01" db="EMBL/GenBank/DDBJ databases">
        <title>Genome assembly of the deep-sea coral Lophelia pertusa.</title>
        <authorList>
            <person name="Herrera S."/>
            <person name="Cordes E."/>
        </authorList>
    </citation>
    <scope>NUCLEOTIDE SEQUENCE</scope>
    <source>
        <strain evidence="3">USNM1676648</strain>
        <tissue evidence="3">Polyp</tissue>
    </source>
</reference>
<dbReference type="Proteomes" id="UP001163046">
    <property type="component" value="Unassembled WGS sequence"/>
</dbReference>
<evidence type="ECO:0000313" key="3">
    <source>
        <dbReference type="EMBL" id="KAJ7392583.1"/>
    </source>
</evidence>
<evidence type="ECO:0000256" key="1">
    <source>
        <dbReference type="SAM" id="Coils"/>
    </source>
</evidence>
<evidence type="ECO:0000256" key="2">
    <source>
        <dbReference type="SAM" id="MobiDB-lite"/>
    </source>
</evidence>
<accession>A0A9X0A357</accession>
<proteinExistence type="predicted"/>
<feature type="compositionally biased region" description="Polar residues" evidence="2">
    <location>
        <begin position="80"/>
        <end position="91"/>
    </location>
</feature>
<sequence length="103" mass="12025">MDEDHNIAEHSLSARERALQEKIVRLERKLEGYGAPIYIIDNQRQKLEERVISMESVLETTKKEVLDKEIAKNHLAEKLNSMTQQSEQYKSLSRRRGTRTNTA</sequence>
<organism evidence="3 4">
    <name type="scientific">Desmophyllum pertusum</name>
    <dbReference type="NCBI Taxonomy" id="174260"/>
    <lineage>
        <taxon>Eukaryota</taxon>
        <taxon>Metazoa</taxon>
        <taxon>Cnidaria</taxon>
        <taxon>Anthozoa</taxon>
        <taxon>Hexacorallia</taxon>
        <taxon>Scleractinia</taxon>
        <taxon>Caryophylliina</taxon>
        <taxon>Caryophylliidae</taxon>
        <taxon>Desmophyllum</taxon>
    </lineage>
</organism>
<gene>
    <name evidence="3" type="ORF">OS493_010232</name>
</gene>
<keyword evidence="4" id="KW-1185">Reference proteome</keyword>
<dbReference type="EMBL" id="MU825400">
    <property type="protein sequence ID" value="KAJ7392583.1"/>
    <property type="molecule type" value="Genomic_DNA"/>
</dbReference>
<feature type="compositionally biased region" description="Basic residues" evidence="2">
    <location>
        <begin position="92"/>
        <end position="103"/>
    </location>
</feature>
<protein>
    <submittedName>
        <fullName evidence="3">Uncharacterized protein</fullName>
    </submittedName>
</protein>
<keyword evidence="1" id="KW-0175">Coiled coil</keyword>
<feature type="coiled-coil region" evidence="1">
    <location>
        <begin position="9"/>
        <end position="64"/>
    </location>
</feature>
<comment type="caution">
    <text evidence="3">The sequence shown here is derived from an EMBL/GenBank/DDBJ whole genome shotgun (WGS) entry which is preliminary data.</text>
</comment>
<name>A0A9X0A357_9CNID</name>
<feature type="region of interest" description="Disordered" evidence="2">
    <location>
        <begin position="77"/>
        <end position="103"/>
    </location>
</feature>